<comment type="caution">
    <text evidence="1">The sequence shown here is derived from an EMBL/GenBank/DDBJ whole genome shotgun (WGS) entry which is preliminary data.</text>
</comment>
<keyword evidence="2" id="KW-1185">Reference proteome</keyword>
<accession>A0A1Y1S3U4</accession>
<dbReference type="AlphaFoldDB" id="A0A1Y1S3U4"/>
<dbReference type="EMBL" id="LWDP01000318">
    <property type="protein sequence ID" value="ORD92987.1"/>
    <property type="molecule type" value="Genomic_DNA"/>
</dbReference>
<dbReference type="OrthoDB" id="7480422at2759"/>
<evidence type="ECO:0000313" key="1">
    <source>
        <dbReference type="EMBL" id="ORD92987.1"/>
    </source>
</evidence>
<dbReference type="Proteomes" id="UP000192639">
    <property type="component" value="Unassembled WGS sequence"/>
</dbReference>
<organism evidence="1 2">
    <name type="scientific">Enterospora canceri</name>
    <dbReference type="NCBI Taxonomy" id="1081671"/>
    <lineage>
        <taxon>Eukaryota</taxon>
        <taxon>Fungi</taxon>
        <taxon>Fungi incertae sedis</taxon>
        <taxon>Microsporidia</taxon>
        <taxon>Enterocytozoonidae</taxon>
        <taxon>Enterospora</taxon>
    </lineage>
</organism>
<evidence type="ECO:0000313" key="2">
    <source>
        <dbReference type="Proteomes" id="UP000192639"/>
    </source>
</evidence>
<dbReference type="VEuPathDB" id="MicrosporidiaDB:ECANGB1_2013"/>
<proteinExistence type="predicted"/>
<sequence>MIPRLKNKPYEERLKELNLFSLEKRRMRGDLIEMFKIIKGFDNINAEDYITFDRSNITRRRHTFKITGKRFTSNEAKHFFFNRIVNIWNALPANVVDSKTINTFKNRLDKYLEANPQLKHYSLT</sequence>
<reference evidence="1 2" key="1">
    <citation type="journal article" date="2017" name="Environ. Microbiol.">
        <title>Decay of the glycolytic pathway and adaptation to intranuclear parasitism within Enterocytozoonidae microsporidia.</title>
        <authorList>
            <person name="Wiredu Boakye D."/>
            <person name="Jaroenlak P."/>
            <person name="Prachumwat A."/>
            <person name="Williams T.A."/>
            <person name="Bateman K.S."/>
            <person name="Itsathitphaisarn O."/>
            <person name="Sritunyalucksana K."/>
            <person name="Paszkiewicz K.H."/>
            <person name="Moore K.A."/>
            <person name="Stentiford G.D."/>
            <person name="Williams B.A."/>
        </authorList>
    </citation>
    <scope>NUCLEOTIDE SEQUENCE [LARGE SCALE GENOMIC DNA]</scope>
    <source>
        <strain evidence="1 2">GB1</strain>
    </source>
</reference>
<protein>
    <submittedName>
        <fullName evidence="1">Uncharacterized protein</fullName>
    </submittedName>
</protein>
<name>A0A1Y1S3U4_9MICR</name>
<gene>
    <name evidence="1" type="ORF">ECANGB1_2013</name>
</gene>